<dbReference type="EMBL" id="CAJVQA010001833">
    <property type="protein sequence ID" value="CAG8527810.1"/>
    <property type="molecule type" value="Genomic_DNA"/>
</dbReference>
<dbReference type="Pfam" id="PF08031">
    <property type="entry name" value="BBE"/>
    <property type="match status" value="1"/>
</dbReference>
<dbReference type="AlphaFoldDB" id="A0A9N9AD04"/>
<keyword evidence="5" id="KW-0812">Transmembrane</keyword>
<feature type="transmembrane region" description="Helical" evidence="5">
    <location>
        <begin position="6"/>
        <end position="24"/>
    </location>
</feature>
<gene>
    <name evidence="7" type="ORF">CPELLU_LOCUS3700</name>
</gene>
<comment type="caution">
    <text evidence="7">The sequence shown here is derived from an EMBL/GenBank/DDBJ whole genome shotgun (WGS) entry which is preliminary data.</text>
</comment>
<dbReference type="PROSITE" id="PS51387">
    <property type="entry name" value="FAD_PCMH"/>
    <property type="match status" value="1"/>
</dbReference>
<evidence type="ECO:0000256" key="2">
    <source>
        <dbReference type="ARBA" id="ARBA00022729"/>
    </source>
</evidence>
<evidence type="ECO:0000259" key="6">
    <source>
        <dbReference type="PROSITE" id="PS51387"/>
    </source>
</evidence>
<dbReference type="Pfam" id="PF01565">
    <property type="entry name" value="FAD_binding_4"/>
    <property type="match status" value="1"/>
</dbReference>
<reference evidence="7" key="1">
    <citation type="submission" date="2021-06" db="EMBL/GenBank/DDBJ databases">
        <authorList>
            <person name="Kallberg Y."/>
            <person name="Tangrot J."/>
            <person name="Rosling A."/>
        </authorList>
    </citation>
    <scope>NUCLEOTIDE SEQUENCE</scope>
    <source>
        <strain evidence="7">FL966</strain>
    </source>
</reference>
<dbReference type="GO" id="GO:0016491">
    <property type="term" value="F:oxidoreductase activity"/>
    <property type="evidence" value="ECO:0007669"/>
    <property type="project" value="UniProtKB-KW"/>
</dbReference>
<sequence length="485" mass="55821">MISYVYIIFLLITAIHATIFHLPVNKCPQEDSLRKCFDQHYIKGSVHFRDDFVDYNKDIKFEYNRLVIYFPVAFVHPVDILDIQNTIRCGVKLNFPIVARSGGHSYEGYSIGDKDCYLVVDLVNFNKITVNTTSQIAIVETGNILESLHYKLSQLSFAFPAGICSNIGVGGLILGGGMGFLNRKFGMSSDNILDAQIVLANGTVVNNAKEYPELLWAIRGAGNFGYGIVTALTLRIHPIQKIATFFHFIYDFDQTPLVFSVVNQLGNNLYQNLTLLTKMGISQRSTYVYGVYLGSVYELQSYIQDFIKLSKPKNVSYTEDESYNVLMLIDGFDPPKAGFFKVKSFFIDSTGISYEGVRYIMRFVESLKCHLHFNVLLIGGGRVNEIKRKETAFVHRGFLYHIEIKIFVTSKTCIQELENFSHHFQRRYANFESYQNINDKQLDNWQCRYYGENFEKLVKIKREYDPYNLFRWNQSIPTNTEISCY</sequence>
<evidence type="ECO:0000256" key="5">
    <source>
        <dbReference type="SAM" id="Phobius"/>
    </source>
</evidence>
<dbReference type="InterPro" id="IPR006093">
    <property type="entry name" value="Oxy_OxRdtase_FAD_BS"/>
</dbReference>
<keyword evidence="5" id="KW-0472">Membrane</keyword>
<feature type="domain" description="FAD-binding PCMH-type" evidence="6">
    <location>
        <begin position="67"/>
        <end position="239"/>
    </location>
</feature>
<keyword evidence="3" id="KW-0560">Oxidoreductase</keyword>
<keyword evidence="5" id="KW-1133">Transmembrane helix</keyword>
<keyword evidence="4" id="KW-0325">Glycoprotein</keyword>
<dbReference type="InterPro" id="IPR012951">
    <property type="entry name" value="BBE"/>
</dbReference>
<name>A0A9N9AD04_9GLOM</name>
<dbReference type="InterPro" id="IPR016166">
    <property type="entry name" value="FAD-bd_PCMH"/>
</dbReference>
<protein>
    <submittedName>
        <fullName evidence="7">16211_t:CDS:1</fullName>
    </submittedName>
</protein>
<evidence type="ECO:0000256" key="3">
    <source>
        <dbReference type="ARBA" id="ARBA00023002"/>
    </source>
</evidence>
<dbReference type="PROSITE" id="PS00862">
    <property type="entry name" value="OX2_COVAL_FAD"/>
    <property type="match status" value="1"/>
</dbReference>
<accession>A0A9N9AD04</accession>
<dbReference type="Gene3D" id="3.40.462.20">
    <property type="match status" value="1"/>
</dbReference>
<dbReference type="Proteomes" id="UP000789759">
    <property type="component" value="Unassembled WGS sequence"/>
</dbReference>
<organism evidence="7 8">
    <name type="scientific">Cetraspora pellucida</name>
    <dbReference type="NCBI Taxonomy" id="1433469"/>
    <lineage>
        <taxon>Eukaryota</taxon>
        <taxon>Fungi</taxon>
        <taxon>Fungi incertae sedis</taxon>
        <taxon>Mucoromycota</taxon>
        <taxon>Glomeromycotina</taxon>
        <taxon>Glomeromycetes</taxon>
        <taxon>Diversisporales</taxon>
        <taxon>Gigasporaceae</taxon>
        <taxon>Cetraspora</taxon>
    </lineage>
</organism>
<dbReference type="PANTHER" id="PTHR32448">
    <property type="entry name" value="OS08G0158400 PROTEIN"/>
    <property type="match status" value="1"/>
</dbReference>
<proteinExistence type="inferred from homology"/>
<comment type="similarity">
    <text evidence="1">Belongs to the oxygen-dependent FAD-linked oxidoreductase family.</text>
</comment>
<dbReference type="GO" id="GO:0071949">
    <property type="term" value="F:FAD binding"/>
    <property type="evidence" value="ECO:0007669"/>
    <property type="project" value="InterPro"/>
</dbReference>
<evidence type="ECO:0000313" key="8">
    <source>
        <dbReference type="Proteomes" id="UP000789759"/>
    </source>
</evidence>
<dbReference type="Gene3D" id="3.30.465.10">
    <property type="match status" value="1"/>
</dbReference>
<evidence type="ECO:0000313" key="7">
    <source>
        <dbReference type="EMBL" id="CAG8527810.1"/>
    </source>
</evidence>
<dbReference type="InterPro" id="IPR006094">
    <property type="entry name" value="Oxid_FAD_bind_N"/>
</dbReference>
<evidence type="ECO:0000256" key="1">
    <source>
        <dbReference type="ARBA" id="ARBA00005466"/>
    </source>
</evidence>
<dbReference type="SUPFAM" id="SSF56176">
    <property type="entry name" value="FAD-binding/transporter-associated domain-like"/>
    <property type="match status" value="1"/>
</dbReference>
<dbReference type="InterPro" id="IPR016169">
    <property type="entry name" value="FAD-bd_PCMH_sub2"/>
</dbReference>
<evidence type="ECO:0000256" key="4">
    <source>
        <dbReference type="ARBA" id="ARBA00023180"/>
    </source>
</evidence>
<dbReference type="InterPro" id="IPR036318">
    <property type="entry name" value="FAD-bd_PCMH-like_sf"/>
</dbReference>
<keyword evidence="2" id="KW-0732">Signal</keyword>
<dbReference type="OrthoDB" id="9983560at2759"/>
<keyword evidence="8" id="KW-1185">Reference proteome</keyword>